<feature type="region of interest" description="Disordered" evidence="1">
    <location>
        <begin position="659"/>
        <end position="691"/>
    </location>
</feature>
<dbReference type="InterPro" id="IPR036047">
    <property type="entry name" value="F-box-like_dom_sf"/>
</dbReference>
<protein>
    <recommendedName>
        <fullName evidence="2">F-box domain-containing protein</fullName>
    </recommendedName>
</protein>
<gene>
    <name evidence="3" type="ORF">RDB_LOCUS118639</name>
</gene>
<evidence type="ECO:0000259" key="2">
    <source>
        <dbReference type="PROSITE" id="PS50181"/>
    </source>
</evidence>
<organism evidence="3 4">
    <name type="scientific">Rhizoctonia solani</name>
    <dbReference type="NCBI Taxonomy" id="456999"/>
    <lineage>
        <taxon>Eukaryota</taxon>
        <taxon>Fungi</taxon>
        <taxon>Dikarya</taxon>
        <taxon>Basidiomycota</taxon>
        <taxon>Agaricomycotina</taxon>
        <taxon>Agaricomycetes</taxon>
        <taxon>Cantharellales</taxon>
        <taxon>Ceratobasidiaceae</taxon>
        <taxon>Rhizoctonia</taxon>
    </lineage>
</organism>
<feature type="compositionally biased region" description="Basic residues" evidence="1">
    <location>
        <begin position="10"/>
        <end position="26"/>
    </location>
</feature>
<feature type="region of interest" description="Disordered" evidence="1">
    <location>
        <begin position="1"/>
        <end position="26"/>
    </location>
</feature>
<dbReference type="CDD" id="cd09917">
    <property type="entry name" value="F-box_SF"/>
    <property type="match status" value="1"/>
</dbReference>
<reference evidence="3" key="1">
    <citation type="submission" date="2021-01" db="EMBL/GenBank/DDBJ databases">
        <authorList>
            <person name="Kaushik A."/>
        </authorList>
    </citation>
    <scope>NUCLEOTIDE SEQUENCE</scope>
    <source>
        <strain evidence="3">AG3-T5</strain>
    </source>
</reference>
<comment type="caution">
    <text evidence="3">The sequence shown here is derived from an EMBL/GenBank/DDBJ whole genome shotgun (WGS) entry which is preliminary data.</text>
</comment>
<dbReference type="EMBL" id="CAJMWW010000124">
    <property type="protein sequence ID" value="CAE6448141.1"/>
    <property type="molecule type" value="Genomic_DNA"/>
</dbReference>
<sequence>MKGKSAAAPPRKRQRTQKQPAQRKRGQLADFMNLPTDVFNLIASHLLPIDILSLARSNKFFRSLLMTKSSRVTWLNAMKNVEGLPSCPSNVSEPGYVALLFTNVCSLCGILSRSQVDEFLLVRLCAACKRSELMKFHEIPEELHELVDYSAKAFIEDIPEIRRLVGVAIRDEVYMVWKKYNELAKAGDKKAFKSWVAQRKQRTASRREWAGELAKFFDTIEKKRAEEKEELVRTREAQIKEKLLALGWEAGDLEFHPYADGIQQWHELVEMPKQPRPLTDRVWKNLYNQLKPILEVNCEQRLEGERSKRHSDRRDRLETFLYRVKRKEPLLLKVKPRQSGPATHRWMSRPVAQRDVFPFVQDALELPFIQAMNEEDLSVEAFKQGLEEHQGEIEKFIAEWRDQTRTYLVDLIQEEDMEYAELLQPPRNMDSDAFARLSDDQKLLLRADSLFYVDEPYSNPSVKRVYNYEMALRTAYPMSPEYPAEPWELECESDYESDSPDLDIIHRHAAAQEVARDLLEDLGKSNASWVEVDQLKYSCERCHDRIPMEWTKMIEHYLKHKQIWARVEKHASVLVQQGITYNNVHDPAFYNNKPLIRPCKRTNSSSVMGPVRKCRLCVHKLISQDVILSPPKLDKHLLKVHGFSRPKLDVHYHVPSGTFGLPPGHGYEHEEPEEDNEEVEADNAPDPEVAQ</sequence>
<evidence type="ECO:0000313" key="3">
    <source>
        <dbReference type="EMBL" id="CAE6448141.1"/>
    </source>
</evidence>
<feature type="compositionally biased region" description="Acidic residues" evidence="1">
    <location>
        <begin position="670"/>
        <end position="685"/>
    </location>
</feature>
<accession>A0A8H3B5X6</accession>
<dbReference type="PROSITE" id="PS50181">
    <property type="entry name" value="FBOX"/>
    <property type="match status" value="1"/>
</dbReference>
<evidence type="ECO:0000256" key="1">
    <source>
        <dbReference type="SAM" id="MobiDB-lite"/>
    </source>
</evidence>
<feature type="domain" description="F-box" evidence="2">
    <location>
        <begin position="28"/>
        <end position="77"/>
    </location>
</feature>
<proteinExistence type="predicted"/>
<name>A0A8H3B5X6_9AGAM</name>
<dbReference type="SUPFAM" id="SSF81383">
    <property type="entry name" value="F-box domain"/>
    <property type="match status" value="1"/>
</dbReference>
<evidence type="ECO:0000313" key="4">
    <source>
        <dbReference type="Proteomes" id="UP000663841"/>
    </source>
</evidence>
<dbReference type="AlphaFoldDB" id="A0A8H3B5X6"/>
<dbReference type="Proteomes" id="UP000663841">
    <property type="component" value="Unassembled WGS sequence"/>
</dbReference>
<dbReference type="InterPro" id="IPR001810">
    <property type="entry name" value="F-box_dom"/>
</dbReference>